<accession>A0A388K4Z6</accession>
<dbReference type="Proteomes" id="UP000265515">
    <property type="component" value="Unassembled WGS sequence"/>
</dbReference>
<name>A0A388K4Z6_CHABU</name>
<dbReference type="Gramene" id="GBG65086">
    <property type="protein sequence ID" value="GBG65086"/>
    <property type="gene ID" value="CBR_g49161"/>
</dbReference>
<sequence>MLARRCDAGIVTWRGAASPAWWPACSCLLGLLTWQLPCAIADVAAATCIIGWRGCCHVFYGWDNVIGIAVLFRRHFRRRSGLWRVRGYVPGGLHVDIAPDADVELIRRATWHIEDTSDTRSDY</sequence>
<keyword evidence="2" id="KW-1185">Reference proteome</keyword>
<comment type="caution">
    <text evidence="1">The sequence shown here is derived from an EMBL/GenBank/DDBJ whole genome shotgun (WGS) entry which is preliminary data.</text>
</comment>
<evidence type="ECO:0000313" key="2">
    <source>
        <dbReference type="Proteomes" id="UP000265515"/>
    </source>
</evidence>
<dbReference type="AlphaFoldDB" id="A0A388K4Z6"/>
<organism evidence="1 2">
    <name type="scientific">Chara braunii</name>
    <name type="common">Braun's stonewort</name>
    <dbReference type="NCBI Taxonomy" id="69332"/>
    <lineage>
        <taxon>Eukaryota</taxon>
        <taxon>Viridiplantae</taxon>
        <taxon>Streptophyta</taxon>
        <taxon>Charophyceae</taxon>
        <taxon>Charales</taxon>
        <taxon>Characeae</taxon>
        <taxon>Chara</taxon>
    </lineage>
</organism>
<evidence type="ECO:0000313" key="1">
    <source>
        <dbReference type="EMBL" id="GBG65086.1"/>
    </source>
</evidence>
<protein>
    <submittedName>
        <fullName evidence="1">Uncharacterized protein</fullName>
    </submittedName>
</protein>
<proteinExistence type="predicted"/>
<gene>
    <name evidence="1" type="ORF">CBR_g49161</name>
</gene>
<reference evidence="1 2" key="1">
    <citation type="journal article" date="2018" name="Cell">
        <title>The Chara Genome: Secondary Complexity and Implications for Plant Terrestrialization.</title>
        <authorList>
            <person name="Nishiyama T."/>
            <person name="Sakayama H."/>
            <person name="Vries J.D."/>
            <person name="Buschmann H."/>
            <person name="Saint-Marcoux D."/>
            <person name="Ullrich K.K."/>
            <person name="Haas F.B."/>
            <person name="Vanderstraeten L."/>
            <person name="Becker D."/>
            <person name="Lang D."/>
            <person name="Vosolsobe S."/>
            <person name="Rombauts S."/>
            <person name="Wilhelmsson P.K.I."/>
            <person name="Janitza P."/>
            <person name="Kern R."/>
            <person name="Heyl A."/>
            <person name="Rumpler F."/>
            <person name="Villalobos L.I.A.C."/>
            <person name="Clay J.M."/>
            <person name="Skokan R."/>
            <person name="Toyoda A."/>
            <person name="Suzuki Y."/>
            <person name="Kagoshima H."/>
            <person name="Schijlen E."/>
            <person name="Tajeshwar N."/>
            <person name="Catarino B."/>
            <person name="Hetherington A.J."/>
            <person name="Saltykova A."/>
            <person name="Bonnot C."/>
            <person name="Breuninger H."/>
            <person name="Symeonidi A."/>
            <person name="Radhakrishnan G.V."/>
            <person name="Van Nieuwerburgh F."/>
            <person name="Deforce D."/>
            <person name="Chang C."/>
            <person name="Karol K.G."/>
            <person name="Hedrich R."/>
            <person name="Ulvskov P."/>
            <person name="Glockner G."/>
            <person name="Delwiche C.F."/>
            <person name="Petrasek J."/>
            <person name="Van de Peer Y."/>
            <person name="Friml J."/>
            <person name="Beilby M."/>
            <person name="Dolan L."/>
            <person name="Kohara Y."/>
            <person name="Sugano S."/>
            <person name="Fujiyama A."/>
            <person name="Delaux P.-M."/>
            <person name="Quint M."/>
            <person name="TheiBen G."/>
            <person name="Hagemann M."/>
            <person name="Harholt J."/>
            <person name="Dunand C."/>
            <person name="Zachgo S."/>
            <person name="Langdale J."/>
            <person name="Maumus F."/>
            <person name="Straeten D.V.D."/>
            <person name="Gould S.B."/>
            <person name="Rensing S.A."/>
        </authorList>
    </citation>
    <scope>NUCLEOTIDE SEQUENCE [LARGE SCALE GENOMIC DNA]</scope>
    <source>
        <strain evidence="1 2">S276</strain>
    </source>
</reference>
<dbReference type="EMBL" id="BFEA01000057">
    <property type="protein sequence ID" value="GBG65086.1"/>
    <property type="molecule type" value="Genomic_DNA"/>
</dbReference>